<dbReference type="Proteomes" id="UP000249720">
    <property type="component" value="Unassembled WGS sequence"/>
</dbReference>
<dbReference type="RefSeq" id="WP_111297140.1">
    <property type="nucleotide sequence ID" value="NZ_QKZV01000011.1"/>
</dbReference>
<dbReference type="PROSITE" id="PS51257">
    <property type="entry name" value="PROKAR_LIPOPROTEIN"/>
    <property type="match status" value="1"/>
</dbReference>
<keyword evidence="2" id="KW-1185">Reference proteome</keyword>
<sequence length="144" mass="15755">MFKQAFFMAIILSLMLAIGCKKEGSSPGNGNPAYWSVKYEVTSTNPKTRVQVILNDETGNQRMFGTLMDSTTYQPVPFSYSAQFSKDPGLSFARGLSAIVVDASNFNIDKDVITMKIFVDGKLVNQSTSKTGVLFIASVAYLLN</sequence>
<dbReference type="AlphaFoldDB" id="A0A2W7RGL5"/>
<gene>
    <name evidence="1" type="ORF">LX80_02650</name>
</gene>
<comment type="caution">
    <text evidence="1">The sequence shown here is derived from an EMBL/GenBank/DDBJ whole genome shotgun (WGS) entry which is preliminary data.</text>
</comment>
<dbReference type="EMBL" id="QKZV01000011">
    <property type="protein sequence ID" value="PZX60083.1"/>
    <property type="molecule type" value="Genomic_DNA"/>
</dbReference>
<protein>
    <submittedName>
        <fullName evidence="1">Uncharacterized protein</fullName>
    </submittedName>
</protein>
<name>A0A2W7RGL5_9BACT</name>
<reference evidence="1 2" key="1">
    <citation type="submission" date="2018-06" db="EMBL/GenBank/DDBJ databases">
        <title>Genomic Encyclopedia of Archaeal and Bacterial Type Strains, Phase II (KMG-II): from individual species to whole genera.</title>
        <authorList>
            <person name="Goeker M."/>
        </authorList>
    </citation>
    <scope>NUCLEOTIDE SEQUENCE [LARGE SCALE GENOMIC DNA]</scope>
    <source>
        <strain evidence="1 2">DSM 23241</strain>
    </source>
</reference>
<accession>A0A2W7RGL5</accession>
<evidence type="ECO:0000313" key="1">
    <source>
        <dbReference type="EMBL" id="PZX60083.1"/>
    </source>
</evidence>
<evidence type="ECO:0000313" key="2">
    <source>
        <dbReference type="Proteomes" id="UP000249720"/>
    </source>
</evidence>
<organism evidence="1 2">
    <name type="scientific">Hydrotalea sandarakina</name>
    <dbReference type="NCBI Taxonomy" id="1004304"/>
    <lineage>
        <taxon>Bacteria</taxon>
        <taxon>Pseudomonadati</taxon>
        <taxon>Bacteroidota</taxon>
        <taxon>Chitinophagia</taxon>
        <taxon>Chitinophagales</taxon>
        <taxon>Chitinophagaceae</taxon>
        <taxon>Hydrotalea</taxon>
    </lineage>
</organism>
<proteinExistence type="predicted"/>
<dbReference type="OrthoDB" id="1073847at2"/>